<protein>
    <recommendedName>
        <fullName evidence="3">Alcohol dehydrogenase-like C-terminal domain-containing protein</fullName>
    </recommendedName>
</protein>
<proteinExistence type="predicted"/>
<reference evidence="2" key="1">
    <citation type="journal article" date="2019" name="Int. J. Syst. Evol. Microbiol.">
        <title>The Global Catalogue of Microorganisms (GCM) 10K type strain sequencing project: providing services to taxonomists for standard genome sequencing and annotation.</title>
        <authorList>
            <consortium name="The Broad Institute Genomics Platform"/>
            <consortium name="The Broad Institute Genome Sequencing Center for Infectious Disease"/>
            <person name="Wu L."/>
            <person name="Ma J."/>
        </authorList>
    </citation>
    <scope>NUCLEOTIDE SEQUENCE [LARGE SCALE GENOMIC DNA]</scope>
    <source>
        <strain evidence="2">NBRC 108730</strain>
    </source>
</reference>
<sequence>MVVVGVPVGDVTIPLPIVQDHQIRIQGAATYLPEDYATSIAILQAGGVPVDEVVTATLPLDDVAEAFALSGTADQVKVLVRP</sequence>
<evidence type="ECO:0000313" key="1">
    <source>
        <dbReference type="EMBL" id="GMA87984.1"/>
    </source>
</evidence>
<gene>
    <name evidence="1" type="ORF">GCM10025868_32340</name>
</gene>
<dbReference type="EMBL" id="BSUZ01000001">
    <property type="protein sequence ID" value="GMA87984.1"/>
    <property type="molecule type" value="Genomic_DNA"/>
</dbReference>
<name>A0ABQ6JKW0_9ACTN</name>
<dbReference type="Proteomes" id="UP001157017">
    <property type="component" value="Unassembled WGS sequence"/>
</dbReference>
<dbReference type="Gene3D" id="3.40.50.720">
    <property type="entry name" value="NAD(P)-binding Rossmann-like Domain"/>
    <property type="match status" value="1"/>
</dbReference>
<evidence type="ECO:0008006" key="3">
    <source>
        <dbReference type="Google" id="ProtNLM"/>
    </source>
</evidence>
<dbReference type="Gene3D" id="3.90.180.10">
    <property type="entry name" value="Medium-chain alcohol dehydrogenases, catalytic domain"/>
    <property type="match status" value="1"/>
</dbReference>
<evidence type="ECO:0000313" key="2">
    <source>
        <dbReference type="Proteomes" id="UP001157017"/>
    </source>
</evidence>
<keyword evidence="2" id="KW-1185">Reference proteome</keyword>
<accession>A0ABQ6JKW0</accession>
<comment type="caution">
    <text evidence="1">The sequence shown here is derived from an EMBL/GenBank/DDBJ whole genome shotgun (WGS) entry which is preliminary data.</text>
</comment>
<organism evidence="1 2">
    <name type="scientific">Angustibacter aerolatus</name>
    <dbReference type="NCBI Taxonomy" id="1162965"/>
    <lineage>
        <taxon>Bacteria</taxon>
        <taxon>Bacillati</taxon>
        <taxon>Actinomycetota</taxon>
        <taxon>Actinomycetes</taxon>
        <taxon>Kineosporiales</taxon>
        <taxon>Kineosporiaceae</taxon>
    </lineage>
</organism>